<dbReference type="GO" id="GO:0046983">
    <property type="term" value="F:protein dimerization activity"/>
    <property type="evidence" value="ECO:0007669"/>
    <property type="project" value="InterPro"/>
</dbReference>
<feature type="region of interest" description="Disordered" evidence="8">
    <location>
        <begin position="92"/>
        <end position="173"/>
    </location>
</feature>
<evidence type="ECO:0000256" key="6">
    <source>
        <dbReference type="ARBA" id="ARBA00023242"/>
    </source>
</evidence>
<evidence type="ECO:0000256" key="4">
    <source>
        <dbReference type="ARBA" id="ARBA00023125"/>
    </source>
</evidence>
<dbReference type="GO" id="GO:0005667">
    <property type="term" value="C:transcription regulator complex"/>
    <property type="evidence" value="ECO:0007669"/>
    <property type="project" value="InterPro"/>
</dbReference>
<evidence type="ECO:0000256" key="8">
    <source>
        <dbReference type="SAM" id="MobiDB-lite"/>
    </source>
</evidence>
<keyword evidence="2" id="KW-0677">Repeat</keyword>
<feature type="compositionally biased region" description="Basic residues" evidence="8">
    <location>
        <begin position="106"/>
        <end position="122"/>
    </location>
</feature>
<dbReference type="Proteomes" id="UP000092445">
    <property type="component" value="Unassembled WGS sequence"/>
</dbReference>
<dbReference type="Pfam" id="PF00010">
    <property type="entry name" value="HLH"/>
    <property type="match status" value="1"/>
</dbReference>
<reference evidence="11" key="1">
    <citation type="submission" date="2014-03" db="EMBL/GenBank/DDBJ databases">
        <authorList>
            <person name="Aksoy S."/>
            <person name="Warren W."/>
            <person name="Wilson R.K."/>
        </authorList>
    </citation>
    <scope>NUCLEOTIDE SEQUENCE [LARGE SCALE GENOMIC DNA]</scope>
    <source>
        <strain evidence="11">IAEA</strain>
    </source>
</reference>
<keyword evidence="6" id="KW-0539">Nucleus</keyword>
<dbReference type="InterPro" id="IPR050933">
    <property type="entry name" value="Circadian_TF"/>
</dbReference>
<evidence type="ECO:0000256" key="1">
    <source>
        <dbReference type="ARBA" id="ARBA00004123"/>
    </source>
</evidence>
<evidence type="ECO:0000256" key="3">
    <source>
        <dbReference type="ARBA" id="ARBA00023015"/>
    </source>
</evidence>
<evidence type="ECO:0000256" key="7">
    <source>
        <dbReference type="ARBA" id="ARBA00073216"/>
    </source>
</evidence>
<feature type="domain" description="BHLH" evidence="9">
    <location>
        <begin position="13"/>
        <end position="66"/>
    </location>
</feature>
<dbReference type="VEuPathDB" id="VectorBase:GPAI044239"/>
<dbReference type="PROSITE" id="PS50888">
    <property type="entry name" value="BHLH"/>
    <property type="match status" value="1"/>
</dbReference>
<dbReference type="InterPro" id="IPR036638">
    <property type="entry name" value="HLH_DNA-bd_sf"/>
</dbReference>
<keyword evidence="3" id="KW-0805">Transcription regulation</keyword>
<evidence type="ECO:0000313" key="10">
    <source>
        <dbReference type="EnsemblMetazoa" id="GPAI044239-PA"/>
    </source>
</evidence>
<dbReference type="PRINTS" id="PR00785">
    <property type="entry name" value="NCTRNSLOCATR"/>
</dbReference>
<feature type="region of interest" description="Disordered" evidence="8">
    <location>
        <begin position="67"/>
        <end position="86"/>
    </location>
</feature>
<dbReference type="SMART" id="SM00353">
    <property type="entry name" value="HLH"/>
    <property type="match status" value="1"/>
</dbReference>
<evidence type="ECO:0000313" key="11">
    <source>
        <dbReference type="Proteomes" id="UP000092445"/>
    </source>
</evidence>
<dbReference type="FunFam" id="4.10.280.10:FF:000011">
    <property type="entry name" value="Aryl hydrocarbon receptor nuclear translocator 2"/>
    <property type="match status" value="1"/>
</dbReference>
<organism evidence="10 11">
    <name type="scientific">Glossina pallidipes</name>
    <name type="common">Tsetse fly</name>
    <dbReference type="NCBI Taxonomy" id="7398"/>
    <lineage>
        <taxon>Eukaryota</taxon>
        <taxon>Metazoa</taxon>
        <taxon>Ecdysozoa</taxon>
        <taxon>Arthropoda</taxon>
        <taxon>Hexapoda</taxon>
        <taxon>Insecta</taxon>
        <taxon>Pterygota</taxon>
        <taxon>Neoptera</taxon>
        <taxon>Endopterygota</taxon>
        <taxon>Diptera</taxon>
        <taxon>Brachycera</taxon>
        <taxon>Muscomorpha</taxon>
        <taxon>Hippoboscoidea</taxon>
        <taxon>Glossinidae</taxon>
        <taxon>Glossina</taxon>
    </lineage>
</organism>
<proteinExistence type="predicted"/>
<accession>A0A1B0AFR0</accession>
<dbReference type="InterPro" id="IPR011598">
    <property type="entry name" value="bHLH_dom"/>
</dbReference>
<reference evidence="10" key="2">
    <citation type="submission" date="2020-05" db="UniProtKB">
        <authorList>
            <consortium name="EnsemblMetazoa"/>
        </authorList>
    </citation>
    <scope>IDENTIFICATION</scope>
    <source>
        <strain evidence="10">IAEA</strain>
    </source>
</reference>
<comment type="subcellular location">
    <subcellularLocation>
        <location evidence="1">Nucleus</location>
    </subcellularLocation>
</comment>
<keyword evidence="11" id="KW-1185">Reference proteome</keyword>
<dbReference type="GO" id="GO:0005634">
    <property type="term" value="C:nucleus"/>
    <property type="evidence" value="ECO:0007669"/>
    <property type="project" value="UniProtKB-SubCell"/>
</dbReference>
<protein>
    <recommendedName>
        <fullName evidence="7">Aryl hydrocarbon receptor nuclear translocator homolog</fullName>
    </recommendedName>
</protein>
<dbReference type="AlphaFoldDB" id="A0A1B0AFR0"/>
<sequence length="335" mass="38475">MDESNIQDKERYARRENHCEIERRRRNEMTAYITELSHMVPTCSALARKPDELTILRMAVTRMKALHGTGNTSSEGPYKPSFHNYNKGFASELMNREDGPPPPHPPPRRRRRGRRGRGRGRRNSQSSERRRGRGRGLRGRGRRSSQSSERRRDGRARGRRSSQSPERRRGFSPLVEDNVKFRFDVHIQKVNVADRKANVWQHWRTRGAKVALGVRKIPVEVMQLFSPAALAMLKIAKNKGIISSDKEIRTYEVFAAMMKLSTIFHSGKISRVNWQAQQAVLEEVVEFLTSAALQTDTLANDTVETIHAFAKLMGELLEAYPDITIQSYRHSGKLF</sequence>
<dbReference type="GO" id="GO:0003700">
    <property type="term" value="F:DNA-binding transcription factor activity"/>
    <property type="evidence" value="ECO:0007669"/>
    <property type="project" value="InterPro"/>
</dbReference>
<dbReference type="GO" id="GO:0045944">
    <property type="term" value="P:positive regulation of transcription by RNA polymerase II"/>
    <property type="evidence" value="ECO:0007669"/>
    <property type="project" value="UniProtKB-ARBA"/>
</dbReference>
<dbReference type="GO" id="GO:0003677">
    <property type="term" value="F:DNA binding"/>
    <property type="evidence" value="ECO:0007669"/>
    <property type="project" value="UniProtKB-KW"/>
</dbReference>
<evidence type="ECO:0000259" key="9">
    <source>
        <dbReference type="PROSITE" id="PS50888"/>
    </source>
</evidence>
<dbReference type="Gene3D" id="4.10.280.10">
    <property type="entry name" value="Helix-loop-helix DNA-binding domain"/>
    <property type="match status" value="1"/>
</dbReference>
<dbReference type="STRING" id="7398.A0A1B0AFR0"/>
<dbReference type="GO" id="GO:0005737">
    <property type="term" value="C:cytoplasm"/>
    <property type="evidence" value="ECO:0007669"/>
    <property type="project" value="InterPro"/>
</dbReference>
<keyword evidence="5" id="KW-0804">Transcription</keyword>
<dbReference type="SUPFAM" id="SSF47459">
    <property type="entry name" value="HLH, helix-loop-helix DNA-binding domain"/>
    <property type="match status" value="1"/>
</dbReference>
<dbReference type="PANTHER" id="PTHR23042">
    <property type="entry name" value="CIRCADIAN PROTEIN CLOCK/ARNT/BMAL/PAS"/>
    <property type="match status" value="1"/>
</dbReference>
<dbReference type="EnsemblMetazoa" id="GPAI044239-RA">
    <property type="protein sequence ID" value="GPAI044239-PA"/>
    <property type="gene ID" value="GPAI044239"/>
</dbReference>
<evidence type="ECO:0000256" key="5">
    <source>
        <dbReference type="ARBA" id="ARBA00023163"/>
    </source>
</evidence>
<dbReference type="InterPro" id="IPR001067">
    <property type="entry name" value="Nuc_translocat"/>
</dbReference>
<feature type="compositionally biased region" description="Basic residues" evidence="8">
    <location>
        <begin position="130"/>
        <end position="143"/>
    </location>
</feature>
<evidence type="ECO:0000256" key="2">
    <source>
        <dbReference type="ARBA" id="ARBA00022737"/>
    </source>
</evidence>
<keyword evidence="4" id="KW-0238">DNA-binding</keyword>
<name>A0A1B0AFR0_GLOPL</name>